<keyword evidence="6" id="KW-0238">DNA-binding</keyword>
<dbReference type="GO" id="GO:0000160">
    <property type="term" value="P:phosphorelay signal transduction system"/>
    <property type="evidence" value="ECO:0007669"/>
    <property type="project" value="UniProtKB-KW"/>
</dbReference>
<dbReference type="InterPro" id="IPR001789">
    <property type="entry name" value="Sig_transdc_resp-reg_receiver"/>
</dbReference>
<dbReference type="CDD" id="cd17536">
    <property type="entry name" value="REC_YesN-like"/>
    <property type="match status" value="1"/>
</dbReference>
<dbReference type="Gene3D" id="3.40.50.2300">
    <property type="match status" value="1"/>
</dbReference>
<evidence type="ECO:0000313" key="12">
    <source>
        <dbReference type="Proteomes" id="UP000578697"/>
    </source>
</evidence>
<gene>
    <name evidence="11" type="ORF">HNP77_001903</name>
</gene>
<comment type="caution">
    <text evidence="11">The sequence shown here is derived from an EMBL/GenBank/DDBJ whole genome shotgun (WGS) entry which is preliminary data.</text>
</comment>
<proteinExistence type="predicted"/>
<feature type="domain" description="Response regulatory" evidence="10">
    <location>
        <begin position="3"/>
        <end position="128"/>
    </location>
</feature>
<dbReference type="SMART" id="SM00342">
    <property type="entry name" value="HTH_ARAC"/>
    <property type="match status" value="1"/>
</dbReference>
<dbReference type="Pfam" id="PF12833">
    <property type="entry name" value="HTH_18"/>
    <property type="match status" value="1"/>
</dbReference>
<dbReference type="PANTHER" id="PTHR42713:SF3">
    <property type="entry name" value="TRANSCRIPTIONAL REGULATORY PROTEIN HPTR"/>
    <property type="match status" value="1"/>
</dbReference>
<keyword evidence="12" id="KW-1185">Reference proteome</keyword>
<dbReference type="Gene3D" id="1.10.10.60">
    <property type="entry name" value="Homeodomain-like"/>
    <property type="match status" value="2"/>
</dbReference>
<dbReference type="AlphaFoldDB" id="A0A840SJG7"/>
<dbReference type="InterPro" id="IPR011006">
    <property type="entry name" value="CheY-like_superfamily"/>
</dbReference>
<dbReference type="Pfam" id="PF17853">
    <property type="entry name" value="GGDEF_2"/>
    <property type="match status" value="1"/>
</dbReference>
<comment type="subcellular location">
    <subcellularLocation>
        <location evidence="1">Cytoplasm</location>
    </subcellularLocation>
</comment>
<feature type="domain" description="HTH araC/xylS-type" evidence="9">
    <location>
        <begin position="398"/>
        <end position="496"/>
    </location>
</feature>
<sequence>MLKVLIADDEKSIRNGLKKIIDWNKCGYEICGEASDGNQALEKILELKPDLVLLDIKMPVKTGVEVLKEIAELKKNPGSEYKKNTAFLILSGFSDFEFAKEAMNYGAKGYFVKPIDEEQLEEKVTELAKDMVSTANDAADLKQCFSQLFLFGVKEDAFPEGYEDNRSYQAVLFSSKRCGYAERINELEKKIQSAFSQLNPITVVHDQDIIVLFADCSTDAVDRTTERFIQRFQKSPFVITGNPYKGVEGALKSFLECRNNTFRLFFGEDSSLIHCTEIHENALKDKFNFESRIQDVIFCIETYDKKHLQQILDSSKTALTSILNPDAVKTQCITYIIELQAGLLKKYPERDFEISSAYDLVPKILEKTRFCDVYEIVTKFSYDFIENFNTNTSTSTITKVIAYIKTNYADDLKLETLGQMFYCNSAYLGKKFKEHTGVQFNTFLDQIRIEEAKKRLTETDLKVYQISKLVGYANTDYFFMKFKKYTGLTPKEFKAGLKEAGK</sequence>
<dbReference type="PANTHER" id="PTHR42713">
    <property type="entry name" value="HISTIDINE KINASE-RELATED"/>
    <property type="match status" value="1"/>
</dbReference>
<evidence type="ECO:0000256" key="6">
    <source>
        <dbReference type="ARBA" id="ARBA00023125"/>
    </source>
</evidence>
<evidence type="ECO:0000256" key="5">
    <source>
        <dbReference type="ARBA" id="ARBA00023015"/>
    </source>
</evidence>
<evidence type="ECO:0000256" key="1">
    <source>
        <dbReference type="ARBA" id="ARBA00004496"/>
    </source>
</evidence>
<keyword evidence="5" id="KW-0805">Transcription regulation</keyword>
<dbReference type="PROSITE" id="PS50110">
    <property type="entry name" value="RESPONSE_REGULATORY"/>
    <property type="match status" value="1"/>
</dbReference>
<dbReference type="InterPro" id="IPR018060">
    <property type="entry name" value="HTH_AraC"/>
</dbReference>
<evidence type="ECO:0000256" key="3">
    <source>
        <dbReference type="ARBA" id="ARBA00022553"/>
    </source>
</evidence>
<organism evidence="11 12">
    <name type="scientific">Treponema rectale</name>
    <dbReference type="NCBI Taxonomy" id="744512"/>
    <lineage>
        <taxon>Bacteria</taxon>
        <taxon>Pseudomonadati</taxon>
        <taxon>Spirochaetota</taxon>
        <taxon>Spirochaetia</taxon>
        <taxon>Spirochaetales</taxon>
        <taxon>Treponemataceae</taxon>
        <taxon>Treponema</taxon>
    </lineage>
</organism>
<reference evidence="11 12" key="1">
    <citation type="submission" date="2020-08" db="EMBL/GenBank/DDBJ databases">
        <title>Genomic Encyclopedia of Type Strains, Phase IV (KMG-IV): sequencing the most valuable type-strain genomes for metagenomic binning, comparative biology and taxonomic classification.</title>
        <authorList>
            <person name="Goeker M."/>
        </authorList>
    </citation>
    <scope>NUCLEOTIDE SEQUENCE [LARGE SCALE GENOMIC DNA]</scope>
    <source>
        <strain evidence="11 12">DSM 103679</strain>
    </source>
</reference>
<dbReference type="InterPro" id="IPR041522">
    <property type="entry name" value="CdaR_GGDEF"/>
</dbReference>
<evidence type="ECO:0000256" key="7">
    <source>
        <dbReference type="ARBA" id="ARBA00023163"/>
    </source>
</evidence>
<dbReference type="Pfam" id="PF00072">
    <property type="entry name" value="Response_reg"/>
    <property type="match status" value="1"/>
</dbReference>
<dbReference type="GO" id="GO:0005737">
    <property type="term" value="C:cytoplasm"/>
    <property type="evidence" value="ECO:0007669"/>
    <property type="project" value="UniProtKB-SubCell"/>
</dbReference>
<evidence type="ECO:0000259" key="10">
    <source>
        <dbReference type="PROSITE" id="PS50110"/>
    </source>
</evidence>
<dbReference type="GO" id="GO:0003700">
    <property type="term" value="F:DNA-binding transcription factor activity"/>
    <property type="evidence" value="ECO:0007669"/>
    <property type="project" value="InterPro"/>
</dbReference>
<evidence type="ECO:0000256" key="4">
    <source>
        <dbReference type="ARBA" id="ARBA00023012"/>
    </source>
</evidence>
<dbReference type="EMBL" id="JACHFR010000003">
    <property type="protein sequence ID" value="MBB5219521.1"/>
    <property type="molecule type" value="Genomic_DNA"/>
</dbReference>
<dbReference type="Proteomes" id="UP000578697">
    <property type="component" value="Unassembled WGS sequence"/>
</dbReference>
<accession>A0A840SJG7</accession>
<evidence type="ECO:0000313" key="11">
    <source>
        <dbReference type="EMBL" id="MBB5219521.1"/>
    </source>
</evidence>
<dbReference type="PROSITE" id="PS01124">
    <property type="entry name" value="HTH_ARAC_FAMILY_2"/>
    <property type="match status" value="1"/>
</dbReference>
<evidence type="ECO:0000259" key="9">
    <source>
        <dbReference type="PROSITE" id="PS01124"/>
    </source>
</evidence>
<keyword evidence="7" id="KW-0804">Transcription</keyword>
<dbReference type="RefSeq" id="WP_184652948.1">
    <property type="nucleotide sequence ID" value="NZ_JACHFR010000003.1"/>
</dbReference>
<dbReference type="GO" id="GO:0043565">
    <property type="term" value="F:sequence-specific DNA binding"/>
    <property type="evidence" value="ECO:0007669"/>
    <property type="project" value="InterPro"/>
</dbReference>
<keyword evidence="2" id="KW-0963">Cytoplasm</keyword>
<dbReference type="SMART" id="SM00448">
    <property type="entry name" value="REC"/>
    <property type="match status" value="1"/>
</dbReference>
<keyword evidence="4" id="KW-0902">Two-component regulatory system</keyword>
<dbReference type="SUPFAM" id="SSF52172">
    <property type="entry name" value="CheY-like"/>
    <property type="match status" value="1"/>
</dbReference>
<dbReference type="InterPro" id="IPR051552">
    <property type="entry name" value="HptR"/>
</dbReference>
<dbReference type="InterPro" id="IPR009057">
    <property type="entry name" value="Homeodomain-like_sf"/>
</dbReference>
<evidence type="ECO:0000256" key="2">
    <source>
        <dbReference type="ARBA" id="ARBA00022490"/>
    </source>
</evidence>
<protein>
    <submittedName>
        <fullName evidence="11">Two-component system response regulator YesN</fullName>
    </submittedName>
</protein>
<keyword evidence="3 8" id="KW-0597">Phosphoprotein</keyword>
<dbReference type="SUPFAM" id="SSF46689">
    <property type="entry name" value="Homeodomain-like"/>
    <property type="match status" value="1"/>
</dbReference>
<feature type="modified residue" description="4-aspartylphosphate" evidence="8">
    <location>
        <position position="55"/>
    </location>
</feature>
<name>A0A840SJG7_9SPIR</name>
<evidence type="ECO:0000256" key="8">
    <source>
        <dbReference type="PROSITE-ProRule" id="PRU00169"/>
    </source>
</evidence>